<organism evidence="1 2">
    <name type="scientific">Blautia fusiformis</name>
    <dbReference type="NCBI Taxonomy" id="2881264"/>
    <lineage>
        <taxon>Bacteria</taxon>
        <taxon>Bacillati</taxon>
        <taxon>Bacillota</taxon>
        <taxon>Clostridia</taxon>
        <taxon>Lachnospirales</taxon>
        <taxon>Lachnospiraceae</taxon>
        <taxon>Blautia</taxon>
    </lineage>
</organism>
<dbReference type="EMBL" id="JAJEQQ010000001">
    <property type="protein sequence ID" value="MCC2226330.1"/>
    <property type="molecule type" value="Genomic_DNA"/>
</dbReference>
<evidence type="ECO:0000313" key="2">
    <source>
        <dbReference type="Proteomes" id="UP001198612"/>
    </source>
</evidence>
<comment type="caution">
    <text evidence="1">The sequence shown here is derived from an EMBL/GenBank/DDBJ whole genome shotgun (WGS) entry which is preliminary data.</text>
</comment>
<name>A0AAW4W1H0_9FIRM</name>
<reference evidence="1 2" key="1">
    <citation type="submission" date="2021-10" db="EMBL/GenBank/DDBJ databases">
        <title>Anaerobic single-cell dispensing facilitates the cultivation of human gut bacteria.</title>
        <authorList>
            <person name="Afrizal A."/>
        </authorList>
    </citation>
    <scope>NUCLEOTIDE SEQUENCE [LARGE SCALE GENOMIC DNA]</scope>
    <source>
        <strain evidence="1 2">CLA-AA-H217</strain>
    </source>
</reference>
<protein>
    <submittedName>
        <fullName evidence="1">Uncharacterized protein</fullName>
    </submittedName>
</protein>
<keyword evidence="2" id="KW-1185">Reference proteome</keyword>
<accession>A0AAW4W1H0</accession>
<evidence type="ECO:0000313" key="1">
    <source>
        <dbReference type="EMBL" id="MCC2226330.1"/>
    </source>
</evidence>
<gene>
    <name evidence="1" type="ORF">LKD40_00635</name>
</gene>
<sequence length="130" mass="15684">MNTVAKLTQKQIEKLAVEIQTFLLEHDMWVDTQIYFNGKCFDTHDKETGEFYYNDPEHLVVRENEDPRRYFENVAEDHILSMAFEGTVCHMLWYGTNPGIKKKFDRIFEKRGLYYEFGDHWNFTCYYIGE</sequence>
<dbReference type="AlphaFoldDB" id="A0AAW4W1H0"/>
<proteinExistence type="predicted"/>
<dbReference type="Proteomes" id="UP001198612">
    <property type="component" value="Unassembled WGS sequence"/>
</dbReference>
<dbReference type="RefSeq" id="WP_227588317.1">
    <property type="nucleotide sequence ID" value="NZ_JAJEQQ010000001.1"/>
</dbReference>